<dbReference type="EMBL" id="LCMF01000005">
    <property type="protein sequence ID" value="KKU31526.1"/>
    <property type="molecule type" value="Genomic_DNA"/>
</dbReference>
<proteinExistence type="predicted"/>
<reference evidence="1 2" key="1">
    <citation type="journal article" date="2015" name="Nature">
        <title>rRNA introns, odd ribosomes, and small enigmatic genomes across a large radiation of phyla.</title>
        <authorList>
            <person name="Brown C.T."/>
            <person name="Hug L.A."/>
            <person name="Thomas B.C."/>
            <person name="Sharon I."/>
            <person name="Castelle C.J."/>
            <person name="Singh A."/>
            <person name="Wilkins M.J."/>
            <person name="Williams K.H."/>
            <person name="Banfield J.F."/>
        </authorList>
    </citation>
    <scope>NUCLEOTIDE SEQUENCE [LARGE SCALE GENOMIC DNA]</scope>
</reference>
<gene>
    <name evidence="1" type="ORF">UX44_C0005G0004</name>
</gene>
<accession>A0A0G1PFJ2</accession>
<protein>
    <submittedName>
        <fullName evidence="1">Uncharacterized protein</fullName>
    </submittedName>
</protein>
<dbReference type="Proteomes" id="UP000034732">
    <property type="component" value="Unassembled WGS sequence"/>
</dbReference>
<name>A0A0G1PFJ2_UNCKA</name>
<dbReference type="AlphaFoldDB" id="A0A0G1PFJ2"/>
<organism evidence="1 2">
    <name type="scientific">candidate division WWE3 bacterium GW2011_GWA1_46_21</name>
    <dbReference type="NCBI Taxonomy" id="1619107"/>
    <lineage>
        <taxon>Bacteria</taxon>
        <taxon>Katanobacteria</taxon>
    </lineage>
</organism>
<evidence type="ECO:0000313" key="1">
    <source>
        <dbReference type="EMBL" id="KKU31526.1"/>
    </source>
</evidence>
<evidence type="ECO:0000313" key="2">
    <source>
        <dbReference type="Proteomes" id="UP000034732"/>
    </source>
</evidence>
<comment type="caution">
    <text evidence="1">The sequence shown here is derived from an EMBL/GenBank/DDBJ whole genome shotgun (WGS) entry which is preliminary data.</text>
</comment>
<sequence>MRDKSFIINSIKMDLHRVVTAAGDVRKELPRELISAFLKHADQDFDKTELSQREMLLRQQLRSAAKELNNLQDPHKRLRWADDVLTIRCRL</sequence>